<dbReference type="InterPro" id="IPR001734">
    <property type="entry name" value="Na/solute_symporter"/>
</dbReference>
<dbReference type="PROSITE" id="PS50283">
    <property type="entry name" value="NA_SOLUT_SYMP_3"/>
    <property type="match status" value="1"/>
</dbReference>
<evidence type="ECO:0000256" key="2">
    <source>
        <dbReference type="ARBA" id="ARBA00006434"/>
    </source>
</evidence>
<feature type="transmembrane region" description="Helical" evidence="8">
    <location>
        <begin position="288"/>
        <end position="313"/>
    </location>
</feature>
<accession>A0ABN0UI20</accession>
<evidence type="ECO:0000256" key="1">
    <source>
        <dbReference type="ARBA" id="ARBA00004141"/>
    </source>
</evidence>
<organism evidence="9 10">
    <name type="scientific">Saccharothrix mutabilis subsp. mutabilis</name>
    <dbReference type="NCBI Taxonomy" id="66855"/>
    <lineage>
        <taxon>Bacteria</taxon>
        <taxon>Bacillati</taxon>
        <taxon>Actinomycetota</taxon>
        <taxon>Actinomycetes</taxon>
        <taxon>Pseudonocardiales</taxon>
        <taxon>Pseudonocardiaceae</taxon>
        <taxon>Saccharothrix</taxon>
    </lineage>
</organism>
<dbReference type="PANTHER" id="PTHR48086:SF8">
    <property type="entry name" value="MONOCARBOXYLIC ACID PERMEASE"/>
    <property type="match status" value="1"/>
</dbReference>
<dbReference type="InterPro" id="IPR038377">
    <property type="entry name" value="Na/Glc_symporter_sf"/>
</dbReference>
<gene>
    <name evidence="9" type="ORF">GCM10010492_59660</name>
</gene>
<dbReference type="EMBL" id="BAAABU010000019">
    <property type="protein sequence ID" value="GAA0251373.1"/>
    <property type="molecule type" value="Genomic_DNA"/>
</dbReference>
<dbReference type="Proteomes" id="UP001500416">
    <property type="component" value="Unassembled WGS sequence"/>
</dbReference>
<keyword evidence="5 8" id="KW-1133">Transmembrane helix</keyword>
<protein>
    <submittedName>
        <fullName evidence="9">Sodium:solute symporter family protein</fullName>
    </submittedName>
</protein>
<evidence type="ECO:0000256" key="8">
    <source>
        <dbReference type="SAM" id="Phobius"/>
    </source>
</evidence>
<feature type="transmembrane region" description="Helical" evidence="8">
    <location>
        <begin position="407"/>
        <end position="427"/>
    </location>
</feature>
<feature type="transmembrane region" description="Helical" evidence="8">
    <location>
        <begin position="127"/>
        <end position="148"/>
    </location>
</feature>
<feature type="transmembrane region" description="Helical" evidence="8">
    <location>
        <begin position="6"/>
        <end position="28"/>
    </location>
</feature>
<dbReference type="Gene3D" id="1.20.1730.10">
    <property type="entry name" value="Sodium/glucose cotransporter"/>
    <property type="match status" value="1"/>
</dbReference>
<feature type="transmembrane region" description="Helical" evidence="8">
    <location>
        <begin position="333"/>
        <end position="361"/>
    </location>
</feature>
<feature type="transmembrane region" description="Helical" evidence="8">
    <location>
        <begin position="439"/>
        <end position="464"/>
    </location>
</feature>
<evidence type="ECO:0000256" key="7">
    <source>
        <dbReference type="RuleBase" id="RU362091"/>
    </source>
</evidence>
<evidence type="ECO:0000256" key="4">
    <source>
        <dbReference type="ARBA" id="ARBA00022692"/>
    </source>
</evidence>
<feature type="transmembrane region" description="Helical" evidence="8">
    <location>
        <begin position="189"/>
        <end position="211"/>
    </location>
</feature>
<keyword evidence="10" id="KW-1185">Reference proteome</keyword>
<feature type="transmembrane region" description="Helical" evidence="8">
    <location>
        <begin position="382"/>
        <end position="401"/>
    </location>
</feature>
<keyword evidence="4 8" id="KW-0812">Transmembrane</keyword>
<feature type="transmembrane region" description="Helical" evidence="8">
    <location>
        <begin position="48"/>
        <end position="68"/>
    </location>
</feature>
<reference evidence="9 10" key="1">
    <citation type="journal article" date="2019" name="Int. J. Syst. Evol. Microbiol.">
        <title>The Global Catalogue of Microorganisms (GCM) 10K type strain sequencing project: providing services to taxonomists for standard genome sequencing and annotation.</title>
        <authorList>
            <consortium name="The Broad Institute Genomics Platform"/>
            <consortium name="The Broad Institute Genome Sequencing Center for Infectious Disease"/>
            <person name="Wu L."/>
            <person name="Ma J."/>
        </authorList>
    </citation>
    <scope>NUCLEOTIDE SEQUENCE [LARGE SCALE GENOMIC DNA]</scope>
    <source>
        <strain evidence="9 10">JCM 3380</strain>
    </source>
</reference>
<proteinExistence type="inferred from homology"/>
<evidence type="ECO:0000256" key="5">
    <source>
        <dbReference type="ARBA" id="ARBA00022989"/>
    </source>
</evidence>
<dbReference type="Pfam" id="PF00474">
    <property type="entry name" value="SSF"/>
    <property type="match status" value="1"/>
</dbReference>
<dbReference type="PANTHER" id="PTHR48086">
    <property type="entry name" value="SODIUM/PROLINE SYMPORTER-RELATED"/>
    <property type="match status" value="1"/>
</dbReference>
<comment type="caution">
    <text evidence="9">The sequence shown here is derived from an EMBL/GenBank/DDBJ whole genome shotgun (WGS) entry which is preliminary data.</text>
</comment>
<evidence type="ECO:0000313" key="10">
    <source>
        <dbReference type="Proteomes" id="UP001500416"/>
    </source>
</evidence>
<comment type="subcellular location">
    <subcellularLocation>
        <location evidence="1">Membrane</location>
        <topology evidence="1">Multi-pass membrane protein</topology>
    </subcellularLocation>
</comment>
<evidence type="ECO:0000313" key="9">
    <source>
        <dbReference type="EMBL" id="GAA0251373.1"/>
    </source>
</evidence>
<keyword evidence="6 8" id="KW-0472">Membrane</keyword>
<feature type="transmembrane region" description="Helical" evidence="8">
    <location>
        <begin position="160"/>
        <end position="182"/>
    </location>
</feature>
<feature type="transmembrane region" description="Helical" evidence="8">
    <location>
        <begin position="470"/>
        <end position="490"/>
    </location>
</feature>
<keyword evidence="3" id="KW-0813">Transport</keyword>
<name>A0ABN0UI20_9PSEU</name>
<evidence type="ECO:0000256" key="6">
    <source>
        <dbReference type="ARBA" id="ARBA00023136"/>
    </source>
</evidence>
<evidence type="ECO:0000256" key="3">
    <source>
        <dbReference type="ARBA" id="ARBA00022448"/>
    </source>
</evidence>
<dbReference type="RefSeq" id="WP_343937270.1">
    <property type="nucleotide sequence ID" value="NZ_BAAABU010000019.1"/>
</dbReference>
<feature type="transmembrane region" description="Helical" evidence="8">
    <location>
        <begin position="251"/>
        <end position="276"/>
    </location>
</feature>
<dbReference type="InterPro" id="IPR050277">
    <property type="entry name" value="Sodium:Solute_Symporter"/>
</dbReference>
<feature type="transmembrane region" description="Helical" evidence="8">
    <location>
        <begin position="74"/>
        <end position="99"/>
    </location>
</feature>
<comment type="similarity">
    <text evidence="2 7">Belongs to the sodium:solute symporter (SSF) (TC 2.A.21) family.</text>
</comment>
<sequence>MTGLDVPALLGFAAVLVLASALAVTARWFRRADVLPTPTEWALAGRRFGTVTTWFLMGGTIYTAYTFLAVPGVVYAQGAIGFFALPYTVIVYPLAFWLLPRLWREARDVGAVTIADVVRVRYDSPGLALAVALTGILVTMPYVALQLLGIRTVLVVLGVYPAGVVGDLLLALVFAVLAVATYRNGLRAAAVIAFFKGVLVFAAIVVVVVLLGDPADVFGEAERRAGGPQDVVAGVDGGVVTTHLGPGLSSAYVSLAVGSALALLVYPHVLTAAFAARGEGVLRRNSMALLGWTAVLGLFALLGVAAHGMGIVAGEGRAELAVPMLVERLMPGWAAGLVFGALAIGALVPASVMSVAAAMLFTRNVYVEYVNPNTTPKAQNGIARVVSLLVKFGALSFAVLLPAQDTINLQLLGGVWVLQTFAAVALGPVGRLLTAPGLLAGWAVGMLSGTLLVTTGGFSAVVVIGGLQVYAALVALAANLVVAVAVSALVDRARRSG</sequence>